<evidence type="ECO:0000313" key="3">
    <source>
        <dbReference type="EMBL" id="QGF23603.1"/>
    </source>
</evidence>
<dbReference type="PROSITE" id="PS50927">
    <property type="entry name" value="BULB_LECTIN"/>
    <property type="match status" value="1"/>
</dbReference>
<dbReference type="InterPro" id="IPR036426">
    <property type="entry name" value="Bulb-type_lectin_dom_sf"/>
</dbReference>
<dbReference type="InterPro" id="IPR006530">
    <property type="entry name" value="YD"/>
</dbReference>
<evidence type="ECO:0008006" key="5">
    <source>
        <dbReference type="Google" id="ProtNLM"/>
    </source>
</evidence>
<reference evidence="3 4" key="1">
    <citation type="submission" date="2019-10" db="EMBL/GenBank/DDBJ databases">
        <title>Genomic analysis of Raineyella sp. CBA3103.</title>
        <authorList>
            <person name="Roh S.W."/>
        </authorList>
    </citation>
    <scope>NUCLEOTIDE SEQUENCE [LARGE SCALE GENOMIC DNA]</scope>
    <source>
        <strain evidence="3 4">CBA3103</strain>
    </source>
</reference>
<evidence type="ECO:0000313" key="4">
    <source>
        <dbReference type="Proteomes" id="UP000386847"/>
    </source>
</evidence>
<feature type="domain" description="PA14" evidence="2">
    <location>
        <begin position="522"/>
        <end position="667"/>
    </location>
</feature>
<dbReference type="Gene3D" id="2.180.10.10">
    <property type="entry name" value="RHS repeat-associated core"/>
    <property type="match status" value="1"/>
</dbReference>
<dbReference type="Gene3D" id="3.90.182.10">
    <property type="entry name" value="Toxin - Anthrax Protective Antigen,domain 1"/>
    <property type="match status" value="3"/>
</dbReference>
<dbReference type="Pfam" id="PF05593">
    <property type="entry name" value="RHS_repeat"/>
    <property type="match status" value="2"/>
</dbReference>
<gene>
    <name evidence="3" type="ORF">Rai3103_07910</name>
</gene>
<dbReference type="InterPro" id="IPR050708">
    <property type="entry name" value="T6SS_VgrG/RHS"/>
</dbReference>
<name>A0A5Q2FET8_9ACTN</name>
<dbReference type="Gene3D" id="2.90.10.10">
    <property type="entry name" value="Bulb-type lectin domain"/>
    <property type="match status" value="2"/>
</dbReference>
<evidence type="ECO:0000259" key="1">
    <source>
        <dbReference type="PROSITE" id="PS50927"/>
    </source>
</evidence>
<dbReference type="PANTHER" id="PTHR32305">
    <property type="match status" value="1"/>
</dbReference>
<dbReference type="KEGG" id="rain:Rai3103_07910"/>
<dbReference type="EMBL" id="CP045725">
    <property type="protein sequence ID" value="QGF23603.1"/>
    <property type="molecule type" value="Genomic_DNA"/>
</dbReference>
<feature type="domain" description="PA14" evidence="2">
    <location>
        <begin position="1328"/>
        <end position="1468"/>
    </location>
</feature>
<dbReference type="SUPFAM" id="SSF56988">
    <property type="entry name" value="Anthrax protective antigen"/>
    <property type="match status" value="3"/>
</dbReference>
<proteinExistence type="predicted"/>
<dbReference type="SUPFAM" id="SSF51110">
    <property type="entry name" value="alpha-D-mannose-specific plant lectins"/>
    <property type="match status" value="1"/>
</dbReference>
<dbReference type="SMART" id="SM00758">
    <property type="entry name" value="PA14"/>
    <property type="match status" value="3"/>
</dbReference>
<dbReference type="InterPro" id="IPR011658">
    <property type="entry name" value="PA14_dom"/>
</dbReference>
<evidence type="ECO:0000259" key="2">
    <source>
        <dbReference type="PROSITE" id="PS51820"/>
    </source>
</evidence>
<feature type="domain" description="Bulb-type lectin" evidence="1">
    <location>
        <begin position="1218"/>
        <end position="1325"/>
    </location>
</feature>
<dbReference type="InterPro" id="IPR031325">
    <property type="entry name" value="RHS_repeat"/>
</dbReference>
<dbReference type="NCBIfam" id="TIGR03696">
    <property type="entry name" value="Rhs_assc_core"/>
    <property type="match status" value="1"/>
</dbReference>
<dbReference type="NCBIfam" id="TIGR01643">
    <property type="entry name" value="YD_repeat_2x"/>
    <property type="match status" value="1"/>
</dbReference>
<dbReference type="InterPro" id="IPR022385">
    <property type="entry name" value="Rhs_assc_core"/>
</dbReference>
<accession>A0A5Q2FET8</accession>
<dbReference type="SMART" id="SM00108">
    <property type="entry name" value="B_lectin"/>
    <property type="match status" value="1"/>
</dbReference>
<dbReference type="InterPro" id="IPR001480">
    <property type="entry name" value="Bulb-type_lectin_dom"/>
</dbReference>
<feature type="domain" description="PA14" evidence="2">
    <location>
        <begin position="676"/>
        <end position="827"/>
    </location>
</feature>
<dbReference type="Pfam" id="PF07691">
    <property type="entry name" value="PA14"/>
    <property type="match status" value="3"/>
</dbReference>
<dbReference type="InterPro" id="IPR037524">
    <property type="entry name" value="PA14/GLEYA"/>
</dbReference>
<keyword evidence="4" id="KW-1185">Reference proteome</keyword>
<dbReference type="RefSeq" id="WP_153572133.1">
    <property type="nucleotide sequence ID" value="NZ_CP045725.1"/>
</dbReference>
<protein>
    <recommendedName>
        <fullName evidence="5">RHS repeat-associated core domain-containing protein</fullName>
    </recommendedName>
</protein>
<dbReference type="PROSITE" id="PS51820">
    <property type="entry name" value="PA14"/>
    <property type="match status" value="3"/>
</dbReference>
<dbReference type="PANTHER" id="PTHR32305:SF15">
    <property type="entry name" value="PROTEIN RHSA-RELATED"/>
    <property type="match status" value="1"/>
</dbReference>
<sequence length="2256" mass="241193">MEYSVDQRNYLDGTVWKEIDNTLVPVAQPAPDPTLWQRITGTEPQAPAPEQFTGRAGMMDADIRPLSEGVTINVAGKSIVMRPVGAQDVKPVQQGANSVVYKDAWPNVDLEYELRGESVKEIFILKSPDVQPTLTFSVTGGRVIDHPSRQGELTVEGLPEEYSFSALTLSLQDRGVLSESRVAQRPTAQADGITVAVDGDWVKAQPVTSFPMRIDPSLGKDMTSYRMFKSDGYRCDRSNCYANIGTLYDNGWKSWRSYIQFPYTDLAGKKILNATMHGYFKAGIGGDTNGRWITMGHANCWGYSCQGTQVGASSGQATDFDIDFTGGLQQTIDNNDWGAIWSFWGEEGSYTTYKPYQSIVATINYDSPTPEATVVAPADGQVVVDTQPTLKVSPVTDPDGAVQYRFSVATNTDGKSGAVINSDWGASFTWSVPDGVLQDGTTYYWRVYTRDVTATSQLTEGAVHRFKVDLRTGKDSTQSYDTIGPVGTDLATGNATLSAATHSMSALGGDIGLSLAYDTPNRAKKGLIGDYWNVAANYSFASGAPSSSPTLSRRDQNVDFEWGEGSPASNIQSDWFYARWTGQFVAPQTGSYQFGGNNDDAMRIWVSNAEVYNSPFTAGGVQYGSQVSLTAGQVVPIRVEFLEATGGATARLYVKGAVSEQVVPQDWLYTDVSNQSRSYGLMGRYYTDNANAHDLDAAAGDASRLMLARQDTMMNQNFDVGSAAQGLQADNFMARWTGYITVPTTGAYTLGALADDGIRIKVNSGSWQTVLDRWTDQAGTFWGNSVTLPANTAVPIQIDWYEHSGTAAMDLRIQGNGFSNQEIPATWLTPGANVLPDQWKLGLDVDGNVGYERLRASYNSIVLEDSTGSTHEYTYTGGAYKPPVNEDGNLTKNGDSTYTFIDTDGRTYLFDATGKLTSLTSPADDRQPAALKYTYAGDPSRLVRIEDGVTSARFATVYYKGINEENNICDKNGTNNPSSLLGLVSSFADAPVGDLCAFKTSDGDVTNLYYDTNGNLVRIVAPGGQITDYAYDAVGRITTIRDGVAADAIAAGVRANDATVTSELSYDSLGRITSVKAPAGQATDSRLEHTLTYSPGKAEMHVTGASEPNGFSKRIAYDSLLRTTSETDLTGKTNTTDWDPVKDLQLSATDATGLKSTTIYDGEDRPTDSYGPAPATWFGTDRTPVAAQAPNVPHTKTGYDEGINGPAVSYMAIAQRESSVISNGETLTRGQERWSTDGRFRFTYQPDGNVVLYGPSGPIWANGKNGVASDRLTMQPDGNLVLYNGGSAVWATNTMGGSSSRVIVGNDGNTTVTSTGGVLWATNTANWTSSAGGGLTSLKGSPLLNTTNLVEGSTRVAKSWTSSPVASGSDYWGVRMIGKLYLPTSGNWGVRVVSDGGVRVSINDTVVIDDWTDGPSRSHPTFTLNNTTTVGVPHRLSIDYYHLGGSTADFTLYMTPAGGTETADVAQYIKPGYSLTTSATAYDVQAGNVTSSTQYANPAYGQVASTTLDPAGLNYTAQASYEAPGTGFLRQTSKTLPGGAKTTYRHYAGTDTADNPCTPTVEAFHQAGQPKGKTEPTGRTSETVYNESGDVVATRYNNDAWTCTQYDARGRVTTIVVPSRSENGQTLAGRTITNDYAVGGNPLVIATTDEAGTITVENDLLGRTIMYTDAMGKVTTNTFDTFGKLTSRTSPVGSETFEYDSFDRLTTQKLDTATMASVTYDEFSRIQKVGYPAGLSLSGITRDSLGRENGNTWTLAGGQTLSDQVTRYTSGDIRTGTELDAAKSYTYDKAGRLTGATIGTNTFAYGFGAQDASCPATPGYDAGKDGNRTLLSVNGQATTYCYNNADQLVSSSDPTLTDAQYDSHGNTTGLGDTSHRTGFGYDAGDRNTAITSGTTETVFTRDAQNRIIAREHRQNGATTSLVKYGFTGAGDTPDFLTDATGAVTQKYLTLPGDVLVTIDTGATGAGATTYSLPNLHGDVFATINALGALISAFMTGPFGEVLPTPITQPTGAQGVTATPRNTAAGTSYGYVGQHEKLTDTDTSPITGGITQMGARLYIATLGRFLSIDPKEGGTDNNYAYANDPVNEFDLDGTGILDFLVKNRTAISLGLGIATTVGCIVGGIITCAAVTAVAWTVRTVTTVAAAHQQGGTWGQAIRRSGRTIAADTIWTAASFGLGVAARYAQFGKPSRFLTKKRRQTPEFRKLTSGRWYGGAIVTAYTSAGSLAWGYGNWHNNGGSVSKLYSSWRRRIRGWIRR</sequence>
<dbReference type="Proteomes" id="UP000386847">
    <property type="component" value="Chromosome"/>
</dbReference>
<organism evidence="3 4">
    <name type="scientific">Raineyella fluvialis</name>
    <dbReference type="NCBI Taxonomy" id="2662261"/>
    <lineage>
        <taxon>Bacteria</taxon>
        <taxon>Bacillati</taxon>
        <taxon>Actinomycetota</taxon>
        <taxon>Actinomycetes</taxon>
        <taxon>Propionibacteriales</taxon>
        <taxon>Propionibacteriaceae</taxon>
        <taxon>Raineyella</taxon>
    </lineage>
</organism>